<accession>A0A0U9HD79</accession>
<dbReference type="Proteomes" id="UP000052946">
    <property type="component" value="Unassembled WGS sequence"/>
</dbReference>
<sequence>MKEIGIQRAIEEVTIDGVKYQIDLSDAKKKKYSELSFRMKKVGSEMGKVAKIEDEKVLRNALDELKHETQAIMDELLGEGSFDEIYPKTNESTENTLMVIGEVMTYIRERQEEMYQEKFQKKREKYVKSK</sequence>
<dbReference type="AlphaFoldDB" id="A0A0U9HD79"/>
<dbReference type="OrthoDB" id="2707043at2"/>
<evidence type="ECO:0000313" key="1">
    <source>
        <dbReference type="EMBL" id="GAQ18036.1"/>
    </source>
</evidence>
<comment type="caution">
    <text evidence="1">The sequence shown here is derived from an EMBL/GenBank/DDBJ whole genome shotgun (WGS) entry which is preliminary data.</text>
</comment>
<gene>
    <name evidence="1" type="ORF">OPHB3_1975</name>
</gene>
<protein>
    <submittedName>
        <fullName evidence="1">Phage protein</fullName>
    </submittedName>
</protein>
<proteinExistence type="predicted"/>
<name>A0A0U9HD79_9BACI</name>
<reference evidence="2" key="1">
    <citation type="submission" date="2015-07" db="EMBL/GenBank/DDBJ databases">
        <title>Draft Genome Sequence of Oceanobacillus picturae Heshi-B3 that Was Isolated from Fermented Rice Bran with Aging Salted Mackerel, Which Was Named Heshiko as Traditional Fermented Seafood in Japan.</title>
        <authorList>
            <person name="Akuzawa S."/>
            <person name="Nakagawa J."/>
            <person name="Kanekatsu T."/>
            <person name="Kanesaki Y."/>
            <person name="Suzuki T."/>
        </authorList>
    </citation>
    <scope>NUCLEOTIDE SEQUENCE [LARGE SCALE GENOMIC DNA]</scope>
    <source>
        <strain evidence="2">Heshi-B3</strain>
    </source>
</reference>
<dbReference type="EMBL" id="BBXV01000023">
    <property type="protein sequence ID" value="GAQ18036.1"/>
    <property type="molecule type" value="Genomic_DNA"/>
</dbReference>
<evidence type="ECO:0000313" key="2">
    <source>
        <dbReference type="Proteomes" id="UP000052946"/>
    </source>
</evidence>
<organism evidence="1 2">
    <name type="scientific">Oceanobacillus picturae</name>
    <dbReference type="NCBI Taxonomy" id="171693"/>
    <lineage>
        <taxon>Bacteria</taxon>
        <taxon>Bacillati</taxon>
        <taxon>Bacillota</taxon>
        <taxon>Bacilli</taxon>
        <taxon>Bacillales</taxon>
        <taxon>Bacillaceae</taxon>
        <taxon>Oceanobacillus</taxon>
    </lineage>
</organism>
<dbReference type="RefSeq" id="WP_058950188.1">
    <property type="nucleotide sequence ID" value="NZ_BBXV01000023.1"/>
</dbReference>
<reference evidence="1 2" key="2">
    <citation type="journal article" date="2016" name="Genome Announc.">
        <title>Draft Genome Sequence of Oceanobacillus picturae Heshi-B3, Isolated from Fermented Rice Bran in a Traditional Japanese Seafood Dish.</title>
        <authorList>
            <person name="Akuzawa S."/>
            <person name="Nagaoka J."/>
            <person name="Kanekatsu M."/>
            <person name="Kanesaki Y."/>
            <person name="Suzuki T."/>
        </authorList>
    </citation>
    <scope>NUCLEOTIDE SEQUENCE [LARGE SCALE GENOMIC DNA]</scope>
    <source>
        <strain evidence="1 2">Heshi-B3</strain>
    </source>
</reference>